<dbReference type="GO" id="GO:0004930">
    <property type="term" value="F:G protein-coupled receptor activity"/>
    <property type="evidence" value="ECO:0007669"/>
    <property type="project" value="InterPro"/>
</dbReference>
<keyword evidence="9" id="KW-1185">Reference proteome</keyword>
<dbReference type="PANTHER" id="PTHR26451">
    <property type="entry name" value="G_PROTEIN_RECEP_F1_2 DOMAIN-CONTAINING PROTEIN"/>
    <property type="match status" value="1"/>
</dbReference>
<dbReference type="InterPro" id="IPR017452">
    <property type="entry name" value="GPCR_Rhodpsn_7TM"/>
</dbReference>
<dbReference type="OrthoDB" id="6147321at2759"/>
<accession>A0A8K0ENZ3</accession>
<feature type="transmembrane region" description="Helical" evidence="6">
    <location>
        <begin position="104"/>
        <end position="127"/>
    </location>
</feature>
<feature type="compositionally biased region" description="Polar residues" evidence="5">
    <location>
        <begin position="366"/>
        <end position="376"/>
    </location>
</feature>
<dbReference type="Pfam" id="PF00001">
    <property type="entry name" value="7tm_1"/>
    <property type="match status" value="1"/>
</dbReference>
<dbReference type="InterPro" id="IPR052921">
    <property type="entry name" value="GPCR1_Superfamily_Member"/>
</dbReference>
<name>A0A8K0ENZ3_BRALA</name>
<feature type="transmembrane region" description="Helical" evidence="6">
    <location>
        <begin position="30"/>
        <end position="51"/>
    </location>
</feature>
<feature type="transmembrane region" description="Helical" evidence="6">
    <location>
        <begin position="232"/>
        <end position="255"/>
    </location>
</feature>
<dbReference type="InterPro" id="IPR000276">
    <property type="entry name" value="GPCR_Rhodpsn"/>
</dbReference>
<feature type="transmembrane region" description="Helical" evidence="6">
    <location>
        <begin position="142"/>
        <end position="163"/>
    </location>
</feature>
<evidence type="ECO:0000313" key="8">
    <source>
        <dbReference type="EMBL" id="CAH1259023.1"/>
    </source>
</evidence>
<keyword evidence="3 6" id="KW-1133">Transmembrane helix</keyword>
<feature type="transmembrane region" description="Helical" evidence="6">
    <location>
        <begin position="275"/>
        <end position="294"/>
    </location>
</feature>
<dbReference type="Gene3D" id="1.20.1070.10">
    <property type="entry name" value="Rhodopsin 7-helix transmembrane proteins"/>
    <property type="match status" value="1"/>
</dbReference>
<evidence type="ECO:0000256" key="6">
    <source>
        <dbReference type="SAM" id="Phobius"/>
    </source>
</evidence>
<evidence type="ECO:0000256" key="3">
    <source>
        <dbReference type="ARBA" id="ARBA00022989"/>
    </source>
</evidence>
<dbReference type="SUPFAM" id="SSF81321">
    <property type="entry name" value="Family A G protein-coupled receptor-like"/>
    <property type="match status" value="1"/>
</dbReference>
<evidence type="ECO:0000256" key="2">
    <source>
        <dbReference type="ARBA" id="ARBA00022692"/>
    </source>
</evidence>
<feature type="compositionally biased region" description="Polar residues" evidence="5">
    <location>
        <begin position="406"/>
        <end position="417"/>
    </location>
</feature>
<comment type="subcellular location">
    <subcellularLocation>
        <location evidence="1">Membrane</location>
    </subcellularLocation>
</comment>
<feature type="transmembrane region" description="Helical" evidence="6">
    <location>
        <begin position="190"/>
        <end position="211"/>
    </location>
</feature>
<dbReference type="PANTHER" id="PTHR26451:SF897">
    <property type="entry name" value="TRACE AMINE-ASSOCIATED RECEPTOR 5-LIKE"/>
    <property type="match status" value="1"/>
</dbReference>
<evidence type="ECO:0000256" key="4">
    <source>
        <dbReference type="ARBA" id="ARBA00023136"/>
    </source>
</evidence>
<feature type="transmembrane region" description="Helical" evidence="6">
    <location>
        <begin position="63"/>
        <end position="84"/>
    </location>
</feature>
<sequence>MEEETDGPSEEDGVNHVLSVSSTLRDLQTAYLVISLVLSVGCGLLLIFLVWKKENLQRPSNFLRCNLAVDDIVFTSCLIPFRIYALFQHDASGGPLWCSVRQLVAPPCLLSMYGTYLLMAVDLYYFVCDPLHYHDKVTTKRVVLGIVTVRVLSLVLGLVPAAFLGQPEYGLLCENEPANSVSSSTSSFRIFAWLVFLLVALSIPMFYYRVFKEARRQQERDENRDLWVFQTRAFKTMAPHGIVWTVFVATAIFQLTVERAKEQMSQYTLLIADHVSALLVLTLSSMANPIIYSFRLPDFRRAMKELCGRRTNQPELPSPRNRGMEMAAITGPGQGAPATESTPAPTSVEGPRPTAWDAPSGKAHKQMTQTNISSPRQAPRTEYNDSERPFQQTVRAEVHAEPTRSGEGNTETLTGQLHSDDVPTATLDIEIDSARPYRLTVRAEVHAEPTRSGEGNTETLPGHLHSDDVPTSTLDTQPDEATVRNTENQFASQRPPARPKSAWQEGKNQ</sequence>
<keyword evidence="2 6" id="KW-0812">Transmembrane</keyword>
<feature type="domain" description="G-protein coupled receptors family 1 profile" evidence="7">
    <location>
        <begin position="42"/>
        <end position="292"/>
    </location>
</feature>
<dbReference type="CDD" id="cd00637">
    <property type="entry name" value="7tm_classA_rhodopsin-like"/>
    <property type="match status" value="1"/>
</dbReference>
<evidence type="ECO:0000256" key="1">
    <source>
        <dbReference type="ARBA" id="ARBA00004370"/>
    </source>
</evidence>
<reference evidence="8" key="1">
    <citation type="submission" date="2022-01" db="EMBL/GenBank/DDBJ databases">
        <authorList>
            <person name="Braso-Vives M."/>
        </authorList>
    </citation>
    <scope>NUCLEOTIDE SEQUENCE</scope>
</reference>
<dbReference type="EMBL" id="OV696688">
    <property type="protein sequence ID" value="CAH1259023.1"/>
    <property type="molecule type" value="Genomic_DNA"/>
</dbReference>
<dbReference type="Proteomes" id="UP000838412">
    <property type="component" value="Chromosome 3"/>
</dbReference>
<feature type="region of interest" description="Disordered" evidence="5">
    <location>
        <begin position="309"/>
        <end position="418"/>
    </location>
</feature>
<feature type="region of interest" description="Disordered" evidence="5">
    <location>
        <begin position="444"/>
        <end position="509"/>
    </location>
</feature>
<dbReference type="SMART" id="SM01381">
    <property type="entry name" value="7TM_GPCR_Srsx"/>
    <property type="match status" value="1"/>
</dbReference>
<feature type="compositionally biased region" description="Polar residues" evidence="5">
    <location>
        <begin position="483"/>
        <end position="492"/>
    </location>
</feature>
<dbReference type="PROSITE" id="PS50262">
    <property type="entry name" value="G_PROTEIN_RECEP_F1_2"/>
    <property type="match status" value="1"/>
</dbReference>
<dbReference type="AlphaFoldDB" id="A0A8K0ENZ3"/>
<organism evidence="8 9">
    <name type="scientific">Branchiostoma lanceolatum</name>
    <name type="common">Common lancelet</name>
    <name type="synonym">Amphioxus lanceolatum</name>
    <dbReference type="NCBI Taxonomy" id="7740"/>
    <lineage>
        <taxon>Eukaryota</taxon>
        <taxon>Metazoa</taxon>
        <taxon>Chordata</taxon>
        <taxon>Cephalochordata</taxon>
        <taxon>Leptocardii</taxon>
        <taxon>Amphioxiformes</taxon>
        <taxon>Branchiostomatidae</taxon>
        <taxon>Branchiostoma</taxon>
    </lineage>
</organism>
<evidence type="ECO:0000313" key="9">
    <source>
        <dbReference type="Proteomes" id="UP000838412"/>
    </source>
</evidence>
<gene>
    <name evidence="8" type="primary">ADRB2</name>
    <name evidence="8" type="ORF">BLAG_LOCUS16419</name>
</gene>
<keyword evidence="4 6" id="KW-0472">Membrane</keyword>
<proteinExistence type="predicted"/>
<evidence type="ECO:0000256" key="5">
    <source>
        <dbReference type="SAM" id="MobiDB-lite"/>
    </source>
</evidence>
<evidence type="ECO:0000259" key="7">
    <source>
        <dbReference type="PROSITE" id="PS50262"/>
    </source>
</evidence>
<dbReference type="GO" id="GO:0016020">
    <property type="term" value="C:membrane"/>
    <property type="evidence" value="ECO:0007669"/>
    <property type="project" value="UniProtKB-SubCell"/>
</dbReference>
<protein>
    <submittedName>
        <fullName evidence="8">ADRB2 protein</fullName>
    </submittedName>
</protein>